<keyword evidence="3" id="KW-1185">Reference proteome</keyword>
<dbReference type="GeneID" id="6165752"/>
<dbReference type="KEGG" id="tne:Tneu_1508"/>
<dbReference type="eggNOG" id="arCOG05601">
    <property type="taxonomic scope" value="Archaea"/>
</dbReference>
<feature type="compositionally biased region" description="Basic and acidic residues" evidence="1">
    <location>
        <begin position="98"/>
        <end position="107"/>
    </location>
</feature>
<proteinExistence type="predicted"/>
<dbReference type="STRING" id="444157.Tneu_1508"/>
<feature type="region of interest" description="Disordered" evidence="1">
    <location>
        <begin position="97"/>
        <end position="129"/>
    </location>
</feature>
<protein>
    <submittedName>
        <fullName evidence="2">Uncharacterized protein</fullName>
    </submittedName>
</protein>
<evidence type="ECO:0000313" key="2">
    <source>
        <dbReference type="EMBL" id="ACB40432.1"/>
    </source>
</evidence>
<evidence type="ECO:0000256" key="1">
    <source>
        <dbReference type="SAM" id="MobiDB-lite"/>
    </source>
</evidence>
<name>B1Y9K3_PYRNV</name>
<sequence length="129" mass="15052">MSTILEIQGQKGKLVVVEDPEVGHVFAVIPYGKRATPTLIRELRERTLDPWRYVEGVGFVLDLTAWKSESQLGAEEIKNKVEKYRETIDEVVQMLEEVSSRESEERKAKKKKKKRKKTAGRKRRKRRSK</sequence>
<accession>B1Y9K3</accession>
<organism evidence="2 3">
    <name type="scientific">Pyrobaculum neutrophilum (strain DSM 2338 / JCM 9278 / NBRC 100436 / V24Sta)</name>
    <name type="common">Thermoproteus neutrophilus</name>
    <dbReference type="NCBI Taxonomy" id="444157"/>
    <lineage>
        <taxon>Archaea</taxon>
        <taxon>Thermoproteota</taxon>
        <taxon>Thermoprotei</taxon>
        <taxon>Thermoproteales</taxon>
        <taxon>Thermoproteaceae</taxon>
        <taxon>Pyrobaculum</taxon>
    </lineage>
</organism>
<dbReference type="EMBL" id="CP001014">
    <property type="protein sequence ID" value="ACB40432.1"/>
    <property type="molecule type" value="Genomic_DNA"/>
</dbReference>
<gene>
    <name evidence="2" type="ordered locus">Tneu_1508</name>
</gene>
<dbReference type="Proteomes" id="UP000001694">
    <property type="component" value="Chromosome"/>
</dbReference>
<dbReference type="AlphaFoldDB" id="B1Y9K3"/>
<evidence type="ECO:0000313" key="3">
    <source>
        <dbReference type="Proteomes" id="UP000001694"/>
    </source>
</evidence>
<dbReference type="HOGENOM" id="CLU_1965645_0_0_2"/>
<reference evidence="2" key="1">
    <citation type="submission" date="2008-03" db="EMBL/GenBank/DDBJ databases">
        <title>Complete sequence of Thermoproteus neutrophilus V24Sta.</title>
        <authorList>
            <consortium name="US DOE Joint Genome Institute"/>
            <person name="Copeland A."/>
            <person name="Lucas S."/>
            <person name="Lapidus A."/>
            <person name="Glavina del Rio T."/>
            <person name="Dalin E."/>
            <person name="Tice H."/>
            <person name="Bruce D."/>
            <person name="Goodwin L."/>
            <person name="Pitluck S."/>
            <person name="Sims D."/>
            <person name="Brettin T."/>
            <person name="Detter J.C."/>
            <person name="Han C."/>
            <person name="Kuske C.R."/>
            <person name="Schmutz J."/>
            <person name="Larimer F."/>
            <person name="Land M."/>
            <person name="Hauser L."/>
            <person name="Kyrpides N."/>
            <person name="Mikhailova N."/>
            <person name="Biddle J.F."/>
            <person name="Zhang Z."/>
            <person name="Fitz-Gibbon S.T."/>
            <person name="Lowe T.M."/>
            <person name="Saltikov C."/>
            <person name="House C.H."/>
            <person name="Richardson P."/>
        </authorList>
    </citation>
    <scope>NUCLEOTIDE SEQUENCE [LARGE SCALE GENOMIC DNA]</scope>
    <source>
        <strain evidence="2">V24Sta</strain>
    </source>
</reference>
<feature type="compositionally biased region" description="Basic residues" evidence="1">
    <location>
        <begin position="108"/>
        <end position="129"/>
    </location>
</feature>
<dbReference type="RefSeq" id="WP_012350851.1">
    <property type="nucleotide sequence ID" value="NC_010525.1"/>
</dbReference>
<dbReference type="OrthoDB" id="27676at2157"/>